<evidence type="ECO:0000313" key="2">
    <source>
        <dbReference type="Proteomes" id="UP001343724"/>
    </source>
</evidence>
<dbReference type="Proteomes" id="UP001343724">
    <property type="component" value="Unassembled WGS sequence"/>
</dbReference>
<sequence length="66" mass="7310">MCEYCEGVQGHAMIDNGSFTVRLMPRDGRLGIDHECGRSCDLSYDFCSIPVNHCPMCGRDLRGGRA</sequence>
<comment type="caution">
    <text evidence="1">The sequence shown here is derived from an EMBL/GenBank/DDBJ whole genome shotgun (WGS) entry which is preliminary data.</text>
</comment>
<evidence type="ECO:0000313" key="1">
    <source>
        <dbReference type="EMBL" id="MEC4294379.1"/>
    </source>
</evidence>
<name>A0ABU6IWZ2_9ACTN</name>
<dbReference type="EMBL" id="JAYMFH010000003">
    <property type="protein sequence ID" value="MEC4294379.1"/>
    <property type="molecule type" value="Genomic_DNA"/>
</dbReference>
<gene>
    <name evidence="1" type="ORF">VJ920_03525</name>
</gene>
<reference evidence="1 2" key="1">
    <citation type="submission" date="2024-01" db="EMBL/GenBank/DDBJ databases">
        <title>novel species in genus Adlercreutzia.</title>
        <authorList>
            <person name="Liu X."/>
        </authorList>
    </citation>
    <scope>NUCLEOTIDE SEQUENCE [LARGE SCALE GENOMIC DNA]</scope>
    <source>
        <strain evidence="1 2">R22</strain>
    </source>
</reference>
<keyword evidence="2" id="KW-1185">Reference proteome</keyword>
<dbReference type="RefSeq" id="WP_326439581.1">
    <property type="nucleotide sequence ID" value="NZ_JAYMFH010000003.1"/>
</dbReference>
<protein>
    <submittedName>
        <fullName evidence="1">Uncharacterized protein</fullName>
    </submittedName>
</protein>
<proteinExistence type="predicted"/>
<organism evidence="1 2">
    <name type="scientific">Adlercreutzia shanghongiae</name>
    <dbReference type="NCBI Taxonomy" id="3111773"/>
    <lineage>
        <taxon>Bacteria</taxon>
        <taxon>Bacillati</taxon>
        <taxon>Actinomycetota</taxon>
        <taxon>Coriobacteriia</taxon>
        <taxon>Eggerthellales</taxon>
        <taxon>Eggerthellaceae</taxon>
        <taxon>Adlercreutzia</taxon>
    </lineage>
</organism>
<accession>A0ABU6IWZ2</accession>